<evidence type="ECO:0000313" key="1">
    <source>
        <dbReference type="EMBL" id="OJI89673.1"/>
    </source>
</evidence>
<dbReference type="VEuPathDB" id="FungiDB:ASPTUDRAFT_336701"/>
<gene>
    <name evidence="1" type="ORF">ASPTUDRAFT_336701</name>
</gene>
<dbReference type="EMBL" id="KV878177">
    <property type="protein sequence ID" value="OJI89673.1"/>
    <property type="molecule type" value="Genomic_DNA"/>
</dbReference>
<name>A0A1L9NKB2_ASPTC</name>
<proteinExistence type="predicted"/>
<dbReference type="Proteomes" id="UP000184304">
    <property type="component" value="Unassembled WGS sequence"/>
</dbReference>
<protein>
    <submittedName>
        <fullName evidence="1">Uncharacterized protein</fullName>
    </submittedName>
</protein>
<reference evidence="2" key="1">
    <citation type="journal article" date="2017" name="Genome Biol.">
        <title>Comparative genomics reveals high biological diversity and specific adaptations in the industrially and medically important fungal genus Aspergillus.</title>
        <authorList>
            <person name="de Vries R.P."/>
            <person name="Riley R."/>
            <person name="Wiebenga A."/>
            <person name="Aguilar-Osorio G."/>
            <person name="Amillis S."/>
            <person name="Uchima C.A."/>
            <person name="Anderluh G."/>
            <person name="Asadollahi M."/>
            <person name="Askin M."/>
            <person name="Barry K."/>
            <person name="Battaglia E."/>
            <person name="Bayram O."/>
            <person name="Benocci T."/>
            <person name="Braus-Stromeyer S.A."/>
            <person name="Caldana C."/>
            <person name="Canovas D."/>
            <person name="Cerqueira G.C."/>
            <person name="Chen F."/>
            <person name="Chen W."/>
            <person name="Choi C."/>
            <person name="Clum A."/>
            <person name="Dos Santos R.A."/>
            <person name="Damasio A.R."/>
            <person name="Diallinas G."/>
            <person name="Emri T."/>
            <person name="Fekete E."/>
            <person name="Flipphi M."/>
            <person name="Freyberg S."/>
            <person name="Gallo A."/>
            <person name="Gournas C."/>
            <person name="Habgood R."/>
            <person name="Hainaut M."/>
            <person name="Harispe M.L."/>
            <person name="Henrissat B."/>
            <person name="Hilden K.S."/>
            <person name="Hope R."/>
            <person name="Hossain A."/>
            <person name="Karabika E."/>
            <person name="Karaffa L."/>
            <person name="Karanyi Z."/>
            <person name="Krasevec N."/>
            <person name="Kuo A."/>
            <person name="Kusch H."/>
            <person name="LaButti K."/>
            <person name="Lagendijk E.L."/>
            <person name="Lapidus A."/>
            <person name="Levasseur A."/>
            <person name="Lindquist E."/>
            <person name="Lipzen A."/>
            <person name="Logrieco A.F."/>
            <person name="MacCabe A."/>
            <person name="Maekelae M.R."/>
            <person name="Malavazi I."/>
            <person name="Melin P."/>
            <person name="Meyer V."/>
            <person name="Mielnichuk N."/>
            <person name="Miskei M."/>
            <person name="Molnar A.P."/>
            <person name="Mule G."/>
            <person name="Ngan C.Y."/>
            <person name="Orejas M."/>
            <person name="Orosz E."/>
            <person name="Ouedraogo J.P."/>
            <person name="Overkamp K.M."/>
            <person name="Park H.-S."/>
            <person name="Perrone G."/>
            <person name="Piumi F."/>
            <person name="Punt P.J."/>
            <person name="Ram A.F."/>
            <person name="Ramon A."/>
            <person name="Rauscher S."/>
            <person name="Record E."/>
            <person name="Riano-Pachon D.M."/>
            <person name="Robert V."/>
            <person name="Roehrig J."/>
            <person name="Ruller R."/>
            <person name="Salamov A."/>
            <person name="Salih N.S."/>
            <person name="Samson R.A."/>
            <person name="Sandor E."/>
            <person name="Sanguinetti M."/>
            <person name="Schuetze T."/>
            <person name="Sepcic K."/>
            <person name="Shelest E."/>
            <person name="Sherlock G."/>
            <person name="Sophianopoulou V."/>
            <person name="Squina F.M."/>
            <person name="Sun H."/>
            <person name="Susca A."/>
            <person name="Todd R.B."/>
            <person name="Tsang A."/>
            <person name="Unkles S.E."/>
            <person name="van de Wiele N."/>
            <person name="van Rossen-Uffink D."/>
            <person name="Oliveira J.V."/>
            <person name="Vesth T.C."/>
            <person name="Visser J."/>
            <person name="Yu J.-H."/>
            <person name="Zhou M."/>
            <person name="Andersen M.R."/>
            <person name="Archer D.B."/>
            <person name="Baker S.E."/>
            <person name="Benoit I."/>
            <person name="Brakhage A.A."/>
            <person name="Braus G.H."/>
            <person name="Fischer R."/>
            <person name="Frisvad J.C."/>
            <person name="Goldman G.H."/>
            <person name="Houbraken J."/>
            <person name="Oakley B."/>
            <person name="Pocsi I."/>
            <person name="Scazzocchio C."/>
            <person name="Seiboth B."/>
            <person name="vanKuyk P.A."/>
            <person name="Wortman J."/>
            <person name="Dyer P.S."/>
            <person name="Grigoriev I.V."/>
        </authorList>
    </citation>
    <scope>NUCLEOTIDE SEQUENCE [LARGE SCALE GENOMIC DNA]</scope>
    <source>
        <strain evidence="2">CBS 134.48</strain>
    </source>
</reference>
<keyword evidence="2" id="KW-1185">Reference proteome</keyword>
<accession>A0A1L9NKB2</accession>
<dbReference type="AlphaFoldDB" id="A0A1L9NKB2"/>
<sequence length="110" mass="11758">MSCPQTSRSLETQQPTFRDAVVTEVCTVFTPAGVVVPLARTLLQPTSDPREGGIMRGAMAAAACWRPGLSIEVSYIGREPANCGDLSDNGNGFSMVASAEYTRWLFCLIG</sequence>
<organism evidence="1 2">
    <name type="scientific">Aspergillus tubingensis (strain CBS 134.48)</name>
    <dbReference type="NCBI Taxonomy" id="767770"/>
    <lineage>
        <taxon>Eukaryota</taxon>
        <taxon>Fungi</taxon>
        <taxon>Dikarya</taxon>
        <taxon>Ascomycota</taxon>
        <taxon>Pezizomycotina</taxon>
        <taxon>Eurotiomycetes</taxon>
        <taxon>Eurotiomycetidae</taxon>
        <taxon>Eurotiales</taxon>
        <taxon>Aspergillaceae</taxon>
        <taxon>Aspergillus</taxon>
        <taxon>Aspergillus subgen. Circumdati</taxon>
    </lineage>
</organism>
<evidence type="ECO:0000313" key="2">
    <source>
        <dbReference type="Proteomes" id="UP000184304"/>
    </source>
</evidence>